<dbReference type="CDD" id="cd01949">
    <property type="entry name" value="GGDEF"/>
    <property type="match status" value="1"/>
</dbReference>
<reference evidence="5 7" key="1">
    <citation type="submission" date="2016-10" db="EMBL/GenBank/DDBJ databases">
        <authorList>
            <person name="de Groot N.N."/>
        </authorList>
    </citation>
    <scope>NUCLEOTIDE SEQUENCE [LARGE SCALE GENOMIC DNA]</scope>
    <source>
        <strain evidence="5 7">CGMCC 1.6848</strain>
    </source>
</reference>
<dbReference type="SMART" id="SM00267">
    <property type="entry name" value="GGDEF"/>
    <property type="match status" value="1"/>
</dbReference>
<dbReference type="PROSITE" id="PS50887">
    <property type="entry name" value="GGDEF"/>
    <property type="match status" value="1"/>
</dbReference>
<dbReference type="GO" id="GO:0052621">
    <property type="term" value="F:diguanylate cyclase activity"/>
    <property type="evidence" value="ECO:0007669"/>
    <property type="project" value="UniProtKB-EC"/>
</dbReference>
<evidence type="ECO:0000256" key="2">
    <source>
        <dbReference type="ARBA" id="ARBA00012528"/>
    </source>
</evidence>
<dbReference type="GO" id="GO:1902201">
    <property type="term" value="P:negative regulation of bacterial-type flagellum-dependent cell motility"/>
    <property type="evidence" value="ECO:0007669"/>
    <property type="project" value="TreeGrafter"/>
</dbReference>
<protein>
    <recommendedName>
        <fullName evidence="2">diguanylate cyclase</fullName>
        <ecNumber evidence="2">2.7.7.65</ecNumber>
    </recommendedName>
</protein>
<organism evidence="5 7">
    <name type="scientific">Modicisalibacter xianhensis</name>
    <dbReference type="NCBI Taxonomy" id="442341"/>
    <lineage>
        <taxon>Bacteria</taxon>
        <taxon>Pseudomonadati</taxon>
        <taxon>Pseudomonadota</taxon>
        <taxon>Gammaproteobacteria</taxon>
        <taxon>Oceanospirillales</taxon>
        <taxon>Halomonadaceae</taxon>
        <taxon>Modicisalibacter</taxon>
    </lineage>
</organism>
<dbReference type="NCBIfam" id="NF038266">
    <property type="entry name" value="diguan_SiaD"/>
    <property type="match status" value="1"/>
</dbReference>
<dbReference type="InterPro" id="IPR050469">
    <property type="entry name" value="Diguanylate_Cyclase"/>
</dbReference>
<feature type="domain" description="GGDEF" evidence="4">
    <location>
        <begin position="131"/>
        <end position="262"/>
    </location>
</feature>
<dbReference type="RefSeq" id="WP_243836292.1">
    <property type="nucleotide sequence ID" value="NZ_FOPY01000003.1"/>
</dbReference>
<evidence type="ECO:0000313" key="8">
    <source>
        <dbReference type="Proteomes" id="UP000294489"/>
    </source>
</evidence>
<dbReference type="PANTHER" id="PTHR45138">
    <property type="entry name" value="REGULATORY COMPONENTS OF SENSORY TRANSDUCTION SYSTEM"/>
    <property type="match status" value="1"/>
</dbReference>
<name>A0A1I2ZF82_9GAMM</name>
<dbReference type="AlphaFoldDB" id="A0A1I2ZF82"/>
<dbReference type="GO" id="GO:0043709">
    <property type="term" value="P:cell adhesion involved in single-species biofilm formation"/>
    <property type="evidence" value="ECO:0007669"/>
    <property type="project" value="TreeGrafter"/>
</dbReference>
<dbReference type="Gene3D" id="3.30.70.270">
    <property type="match status" value="1"/>
</dbReference>
<evidence type="ECO:0000313" key="7">
    <source>
        <dbReference type="Proteomes" id="UP000199040"/>
    </source>
</evidence>
<dbReference type="Proteomes" id="UP000199040">
    <property type="component" value="Unassembled WGS sequence"/>
</dbReference>
<dbReference type="PANTHER" id="PTHR45138:SF9">
    <property type="entry name" value="DIGUANYLATE CYCLASE DGCM-RELATED"/>
    <property type="match status" value="1"/>
</dbReference>
<comment type="cofactor">
    <cofactor evidence="1">
        <name>Mg(2+)</name>
        <dbReference type="ChEBI" id="CHEBI:18420"/>
    </cofactor>
</comment>
<dbReference type="SUPFAM" id="SSF55073">
    <property type="entry name" value="Nucleotide cyclase"/>
    <property type="match status" value="1"/>
</dbReference>
<evidence type="ECO:0000313" key="5">
    <source>
        <dbReference type="EMBL" id="SFH36542.1"/>
    </source>
</evidence>
<proteinExistence type="predicted"/>
<dbReference type="InterPro" id="IPR000160">
    <property type="entry name" value="GGDEF_dom"/>
</dbReference>
<dbReference type="STRING" id="442341.SAMN04487959_10389"/>
<dbReference type="FunFam" id="3.30.70.270:FF:000001">
    <property type="entry name" value="Diguanylate cyclase domain protein"/>
    <property type="match status" value="1"/>
</dbReference>
<sequence>MTQEEARLLADIKAMIDQPEHRGHPLQQALSKLYRLHMTQTRRLDRLLSIADSYQQFTREDMQAIKAQYDRQVQRERKLSRISDRYQQLMRERNQALKTASSQDPLTGLANRRLLNDHLQQAAQRSKAQSLPFCVAMIDVDHFKRINDQHGHETGDQALVELAGVLKNQLRASDLCGRWGGEEFLVLLSDTSLDQARQTVERICAHLRALPLQVGDVSLAVTASVGVAEHRIGEPPQDTINRADAALLTAKREGRDRYRLAP</sequence>
<dbReference type="Proteomes" id="UP000294489">
    <property type="component" value="Unassembled WGS sequence"/>
</dbReference>
<evidence type="ECO:0000256" key="1">
    <source>
        <dbReference type="ARBA" id="ARBA00001946"/>
    </source>
</evidence>
<dbReference type="Pfam" id="PF00990">
    <property type="entry name" value="GGDEF"/>
    <property type="match status" value="1"/>
</dbReference>
<dbReference type="EMBL" id="SOEC01000016">
    <property type="protein sequence ID" value="TDX26163.1"/>
    <property type="molecule type" value="Genomic_DNA"/>
</dbReference>
<evidence type="ECO:0000259" key="4">
    <source>
        <dbReference type="PROSITE" id="PS50887"/>
    </source>
</evidence>
<keyword evidence="7" id="KW-1185">Reference proteome</keyword>
<evidence type="ECO:0000313" key="6">
    <source>
        <dbReference type="EMBL" id="TDX26163.1"/>
    </source>
</evidence>
<dbReference type="InterPro" id="IPR029787">
    <property type="entry name" value="Nucleotide_cyclase"/>
</dbReference>
<dbReference type="EMBL" id="FOPY01000003">
    <property type="protein sequence ID" value="SFH36542.1"/>
    <property type="molecule type" value="Genomic_DNA"/>
</dbReference>
<dbReference type="InterPro" id="IPR043128">
    <property type="entry name" value="Rev_trsase/Diguanyl_cyclase"/>
</dbReference>
<comment type="catalytic activity">
    <reaction evidence="3">
        <text>2 GTP = 3',3'-c-di-GMP + 2 diphosphate</text>
        <dbReference type="Rhea" id="RHEA:24898"/>
        <dbReference type="ChEBI" id="CHEBI:33019"/>
        <dbReference type="ChEBI" id="CHEBI:37565"/>
        <dbReference type="ChEBI" id="CHEBI:58805"/>
        <dbReference type="EC" id="2.7.7.65"/>
    </reaction>
</comment>
<dbReference type="GO" id="GO:0005886">
    <property type="term" value="C:plasma membrane"/>
    <property type="evidence" value="ECO:0007669"/>
    <property type="project" value="TreeGrafter"/>
</dbReference>
<gene>
    <name evidence="6" type="ORF">DFO67_1165</name>
    <name evidence="5" type="ORF">SAMN04487959_10389</name>
</gene>
<dbReference type="NCBIfam" id="TIGR00254">
    <property type="entry name" value="GGDEF"/>
    <property type="match status" value="1"/>
</dbReference>
<reference evidence="6 8" key="2">
    <citation type="submission" date="2019-03" db="EMBL/GenBank/DDBJ databases">
        <title>Freshwater and sediment microbial communities from various areas in North America, analyzing microbe dynamics in response to fracking.</title>
        <authorList>
            <person name="Lamendella R."/>
        </authorList>
    </citation>
    <scope>NUCLEOTIDE SEQUENCE [LARGE SCALE GENOMIC DNA]</scope>
    <source>
        <strain evidence="6 8">6_TX</strain>
    </source>
</reference>
<evidence type="ECO:0000256" key="3">
    <source>
        <dbReference type="ARBA" id="ARBA00034247"/>
    </source>
</evidence>
<dbReference type="EC" id="2.7.7.65" evidence="2"/>
<accession>A0A1I2ZF82</accession>